<dbReference type="AlphaFoldDB" id="A0AAW0AR76"/>
<sequence length="144" mass="15630">MSTPLPTSPSALKKLEKQITQEAKSEDSTLKHAMKDLAHVEKSAAKAEKAVDKSTHALHKAVKEDAADKALNKATHHHDIAVGNCIRCREGHRRCLQQQVDARKAEVDTALLVSQPANKVREARLAEIEQAKESGNQTAGVDVA</sequence>
<evidence type="ECO:0000313" key="2">
    <source>
        <dbReference type="EMBL" id="KAK7015517.1"/>
    </source>
</evidence>
<proteinExistence type="predicted"/>
<feature type="region of interest" description="Disordered" evidence="1">
    <location>
        <begin position="1"/>
        <end position="29"/>
    </location>
</feature>
<protein>
    <submittedName>
        <fullName evidence="2">Uncharacterized protein</fullName>
    </submittedName>
</protein>
<evidence type="ECO:0000256" key="1">
    <source>
        <dbReference type="SAM" id="MobiDB-lite"/>
    </source>
</evidence>
<feature type="compositionally biased region" description="Polar residues" evidence="1">
    <location>
        <begin position="1"/>
        <end position="10"/>
    </location>
</feature>
<gene>
    <name evidence="2" type="ORF">VNI00_019097</name>
</gene>
<dbReference type="Proteomes" id="UP001383192">
    <property type="component" value="Unassembled WGS sequence"/>
</dbReference>
<name>A0AAW0AR76_9AGAR</name>
<feature type="compositionally biased region" description="Basic and acidic residues" evidence="1">
    <location>
        <begin position="13"/>
        <end position="29"/>
    </location>
</feature>
<keyword evidence="3" id="KW-1185">Reference proteome</keyword>
<organism evidence="2 3">
    <name type="scientific">Paramarasmius palmivorus</name>
    <dbReference type="NCBI Taxonomy" id="297713"/>
    <lineage>
        <taxon>Eukaryota</taxon>
        <taxon>Fungi</taxon>
        <taxon>Dikarya</taxon>
        <taxon>Basidiomycota</taxon>
        <taxon>Agaricomycotina</taxon>
        <taxon>Agaricomycetes</taxon>
        <taxon>Agaricomycetidae</taxon>
        <taxon>Agaricales</taxon>
        <taxon>Marasmiineae</taxon>
        <taxon>Marasmiaceae</taxon>
        <taxon>Paramarasmius</taxon>
    </lineage>
</organism>
<accession>A0AAW0AR76</accession>
<dbReference type="EMBL" id="JAYKXP010000317">
    <property type="protein sequence ID" value="KAK7015517.1"/>
    <property type="molecule type" value="Genomic_DNA"/>
</dbReference>
<reference evidence="2 3" key="1">
    <citation type="submission" date="2024-01" db="EMBL/GenBank/DDBJ databases">
        <title>A draft genome for a cacao thread blight-causing isolate of Paramarasmius palmivorus.</title>
        <authorList>
            <person name="Baruah I.K."/>
            <person name="Bukari Y."/>
            <person name="Amoako-Attah I."/>
            <person name="Meinhardt L.W."/>
            <person name="Bailey B.A."/>
            <person name="Cohen S.P."/>
        </authorList>
    </citation>
    <scope>NUCLEOTIDE SEQUENCE [LARGE SCALE GENOMIC DNA]</scope>
    <source>
        <strain evidence="2 3">GH-12</strain>
    </source>
</reference>
<comment type="caution">
    <text evidence="2">The sequence shown here is derived from an EMBL/GenBank/DDBJ whole genome shotgun (WGS) entry which is preliminary data.</text>
</comment>
<evidence type="ECO:0000313" key="3">
    <source>
        <dbReference type="Proteomes" id="UP001383192"/>
    </source>
</evidence>